<dbReference type="STRING" id="675511.GCA_000341735_01927"/>
<evidence type="ECO:0000313" key="8">
    <source>
        <dbReference type="Proteomes" id="UP000305881"/>
    </source>
</evidence>
<sequence length="217" mass="24051">MSKHKSWKVHLPKIIGGVIGLILVALIIYGISNFKQDSDERPQKKIQPITLLKPPPPPPPPPKIEKPPEPEKIEEKIPEPDPEPENLPDVDDAPPADSLGLDADGSAGSDGFGLAARKGGRGLLSGNPNAWYGNIIRNQMQVVISEVDDLRRTRYTATVRIWVDKQGNVTRFELVRGSDDARIDEKLQMTLSKLKRINKAPPAGMKQPIKFRITNRI</sequence>
<keyword evidence="8" id="KW-1185">Reference proteome</keyword>
<evidence type="ECO:0000256" key="2">
    <source>
        <dbReference type="ARBA" id="ARBA00022692"/>
    </source>
</evidence>
<evidence type="ECO:0000256" key="6">
    <source>
        <dbReference type="SAM" id="Phobius"/>
    </source>
</evidence>
<dbReference type="RefSeq" id="WP_017840467.1">
    <property type="nucleotide sequence ID" value="NZ_CP035467.1"/>
</dbReference>
<proteinExistence type="predicted"/>
<dbReference type="KEGG" id="mbur:EQU24_05425"/>
<feature type="compositionally biased region" description="Acidic residues" evidence="5">
    <location>
        <begin position="80"/>
        <end position="94"/>
    </location>
</feature>
<dbReference type="SUPFAM" id="SSF74653">
    <property type="entry name" value="TolA/TonB C-terminal domain"/>
    <property type="match status" value="1"/>
</dbReference>
<protein>
    <submittedName>
        <fullName evidence="7">Energy transducer TonB</fullName>
    </submittedName>
</protein>
<gene>
    <name evidence="7" type="ORF">EQU24_05425</name>
</gene>
<evidence type="ECO:0000256" key="5">
    <source>
        <dbReference type="SAM" id="MobiDB-lite"/>
    </source>
</evidence>
<reference evidence="8" key="1">
    <citation type="journal article" date="2019" name="J. Bacteriol.">
        <title>A Mutagenic Screen Identifies a TonB-Dependent Receptor Required for the Lanthanide Metal Switch in the Type I Methanotroph 'Methylotuvimicrobium buryatense' 5GB1C.</title>
        <authorList>
            <person name="Groom J.D."/>
            <person name="Ford S.M."/>
            <person name="Pesesky M.W."/>
            <person name="Lidstrom M.E."/>
        </authorList>
    </citation>
    <scope>NUCLEOTIDE SEQUENCE [LARGE SCALE GENOMIC DNA]</scope>
    <source>
        <strain evidence="8">5GB1C</strain>
    </source>
</reference>
<dbReference type="OrthoDB" id="5570146at2"/>
<dbReference type="InterPro" id="IPR006260">
    <property type="entry name" value="TonB/TolA_C"/>
</dbReference>
<keyword evidence="4 6" id="KW-0472">Membrane</keyword>
<dbReference type="GO" id="GO:0016020">
    <property type="term" value="C:membrane"/>
    <property type="evidence" value="ECO:0007669"/>
    <property type="project" value="UniProtKB-SubCell"/>
</dbReference>
<feature type="compositionally biased region" description="Basic and acidic residues" evidence="5">
    <location>
        <begin position="63"/>
        <end position="79"/>
    </location>
</feature>
<keyword evidence="2 6" id="KW-0812">Transmembrane</keyword>
<accession>A0A4P9UNG7</accession>
<dbReference type="NCBIfam" id="TIGR01352">
    <property type="entry name" value="tonB_Cterm"/>
    <property type="match status" value="1"/>
</dbReference>
<evidence type="ECO:0000256" key="1">
    <source>
        <dbReference type="ARBA" id="ARBA00004167"/>
    </source>
</evidence>
<feature type="compositionally biased region" description="Low complexity" evidence="5">
    <location>
        <begin position="96"/>
        <end position="105"/>
    </location>
</feature>
<feature type="compositionally biased region" description="Pro residues" evidence="5">
    <location>
        <begin position="53"/>
        <end position="62"/>
    </location>
</feature>
<comment type="subcellular location">
    <subcellularLocation>
        <location evidence="1">Membrane</location>
        <topology evidence="1">Single-pass membrane protein</topology>
    </subcellularLocation>
</comment>
<dbReference type="EMBL" id="CP035467">
    <property type="protein sequence ID" value="QCW81751.1"/>
    <property type="molecule type" value="Genomic_DNA"/>
</dbReference>
<dbReference type="Proteomes" id="UP000305881">
    <property type="component" value="Chromosome"/>
</dbReference>
<evidence type="ECO:0000256" key="4">
    <source>
        <dbReference type="ARBA" id="ARBA00023136"/>
    </source>
</evidence>
<dbReference type="Gene3D" id="3.30.1150.10">
    <property type="match status" value="1"/>
</dbReference>
<evidence type="ECO:0000256" key="3">
    <source>
        <dbReference type="ARBA" id="ARBA00022989"/>
    </source>
</evidence>
<feature type="region of interest" description="Disordered" evidence="5">
    <location>
        <begin position="37"/>
        <end position="105"/>
    </location>
</feature>
<name>A0A4P9UNG7_METBY</name>
<evidence type="ECO:0000313" key="7">
    <source>
        <dbReference type="EMBL" id="QCW81751.1"/>
    </source>
</evidence>
<dbReference type="Pfam" id="PF13103">
    <property type="entry name" value="TonB_2"/>
    <property type="match status" value="1"/>
</dbReference>
<organism evidence="7 8">
    <name type="scientific">Methylotuvimicrobium buryatense</name>
    <name type="common">Methylomicrobium buryatense</name>
    <dbReference type="NCBI Taxonomy" id="95641"/>
    <lineage>
        <taxon>Bacteria</taxon>
        <taxon>Pseudomonadati</taxon>
        <taxon>Pseudomonadota</taxon>
        <taxon>Gammaproteobacteria</taxon>
        <taxon>Methylococcales</taxon>
        <taxon>Methylococcaceae</taxon>
        <taxon>Methylotuvimicrobium</taxon>
    </lineage>
</organism>
<keyword evidence="3 6" id="KW-1133">Transmembrane helix</keyword>
<feature type="transmembrane region" description="Helical" evidence="6">
    <location>
        <begin position="12"/>
        <end position="31"/>
    </location>
</feature>
<dbReference type="AlphaFoldDB" id="A0A4P9UNG7"/>